<dbReference type="STRING" id="1499966.U14_04836"/>
<dbReference type="GO" id="GO:0015833">
    <property type="term" value="P:peptide transport"/>
    <property type="evidence" value="ECO:0007669"/>
    <property type="project" value="TreeGrafter"/>
</dbReference>
<dbReference type="InterPro" id="IPR000914">
    <property type="entry name" value="SBP_5_dom"/>
</dbReference>
<dbReference type="PANTHER" id="PTHR30290">
    <property type="entry name" value="PERIPLASMIC BINDING COMPONENT OF ABC TRANSPORTER"/>
    <property type="match status" value="1"/>
</dbReference>
<accession>A0A0S6W4W2</accession>
<sequence length="590" mass="68776">MKHLLNLAITISLVCMLSGMSFAEWVTNESFPQIGDSNAQKGGILNDAISSYPATFRMHGPNSNTTFNSLMAGLVYQTLISVHPNTLEFIPSLADAWEIKEDNKTFLFRLNPNARWADGQPVTPEDVVYSFQLVIDPKTQDPYSADLFGRLFETPEIVDEHTVKFVAKTLHWRNFIFCGANLPIVPAHTFRDKEYLTDFNWDLPNGSGPYKLDSFKKGNTIIFTRRDDFWGKDQRENIGLYNFDQIKFTVVRDDALTFEKFKKGEFDFYVVSMAKRWVEETDFDKVQQGWIQKRKVFNLEPNGVYGLALNMRRPPFDDVRVRKAFAYLYNRPVFMEKLFFHEYQNMYSYFPNSPYENPNNEKIEYNPQKAQELLAEAGWKDRDAQGLLVKDGKPFSVTLLYGDKVSERHLTIYQEDLKKAGIDLKLKLMDYSAMYKLLDERNFEMANMAWNSLIFPNPESSYHSKYADIDQTNNINGLKIPRVDEILDQYPLMFDLNERIAALQELDGLIYNEYPYVLNWYAPFNRVMYWNRFGMPESYVTKYGSELGITDTIISTWWYDADKDTQLTQAMKAKTALPVGETDVHYWKNK</sequence>
<dbReference type="Pfam" id="PF00496">
    <property type="entry name" value="SBP_bac_5"/>
    <property type="match status" value="1"/>
</dbReference>
<evidence type="ECO:0000256" key="2">
    <source>
        <dbReference type="SAM" id="SignalP"/>
    </source>
</evidence>
<name>A0A0S6W4W2_9BACT</name>
<feature type="signal peptide" evidence="2">
    <location>
        <begin position="1"/>
        <end position="23"/>
    </location>
</feature>
<evidence type="ECO:0000256" key="1">
    <source>
        <dbReference type="ARBA" id="ARBA00022729"/>
    </source>
</evidence>
<protein>
    <submittedName>
        <fullName evidence="4">ABC-type transport system, periplasmic binding protein</fullName>
    </submittedName>
</protein>
<dbReference type="InterPro" id="IPR039424">
    <property type="entry name" value="SBP_5"/>
</dbReference>
<dbReference type="GO" id="GO:1904680">
    <property type="term" value="F:peptide transmembrane transporter activity"/>
    <property type="evidence" value="ECO:0007669"/>
    <property type="project" value="TreeGrafter"/>
</dbReference>
<dbReference type="GO" id="GO:0043190">
    <property type="term" value="C:ATP-binding cassette (ABC) transporter complex"/>
    <property type="evidence" value="ECO:0007669"/>
    <property type="project" value="InterPro"/>
</dbReference>
<dbReference type="Proteomes" id="UP000030700">
    <property type="component" value="Unassembled WGS sequence"/>
</dbReference>
<dbReference type="PANTHER" id="PTHR30290:SF64">
    <property type="entry name" value="ABC TRANSPORTER PERIPLASMIC BINDING PROTEIN"/>
    <property type="match status" value="1"/>
</dbReference>
<dbReference type="Gene3D" id="3.90.76.10">
    <property type="entry name" value="Dipeptide-binding Protein, Domain 1"/>
    <property type="match status" value="1"/>
</dbReference>
<dbReference type="GO" id="GO:0030288">
    <property type="term" value="C:outer membrane-bounded periplasmic space"/>
    <property type="evidence" value="ECO:0007669"/>
    <property type="project" value="TreeGrafter"/>
</dbReference>
<reference evidence="4" key="1">
    <citation type="journal article" date="2015" name="PeerJ">
        <title>First genomic representation of candidate bacterial phylum KSB3 points to enhanced environmental sensing as a trigger of wastewater bulking.</title>
        <authorList>
            <person name="Sekiguchi Y."/>
            <person name="Ohashi A."/>
            <person name="Parks D.H."/>
            <person name="Yamauchi T."/>
            <person name="Tyson G.W."/>
            <person name="Hugenholtz P."/>
        </authorList>
    </citation>
    <scope>NUCLEOTIDE SEQUENCE [LARGE SCALE GENOMIC DNA]</scope>
</reference>
<organism evidence="4">
    <name type="scientific">Candidatus Moduliflexus flocculans</name>
    <dbReference type="NCBI Taxonomy" id="1499966"/>
    <lineage>
        <taxon>Bacteria</taxon>
        <taxon>Candidatus Moduliflexota</taxon>
        <taxon>Candidatus Moduliflexia</taxon>
        <taxon>Candidatus Moduliflexales</taxon>
        <taxon>Candidatus Moduliflexaceae</taxon>
    </lineage>
</organism>
<feature type="chain" id="PRO_5006631631" evidence="2">
    <location>
        <begin position="24"/>
        <end position="590"/>
    </location>
</feature>
<dbReference type="Gene3D" id="3.10.105.10">
    <property type="entry name" value="Dipeptide-binding Protein, Domain 3"/>
    <property type="match status" value="1"/>
</dbReference>
<dbReference type="InterPro" id="IPR030678">
    <property type="entry name" value="Peptide/Ni-bd"/>
</dbReference>
<dbReference type="PIRSF" id="PIRSF002741">
    <property type="entry name" value="MppA"/>
    <property type="match status" value="1"/>
</dbReference>
<evidence type="ECO:0000313" key="4">
    <source>
        <dbReference type="EMBL" id="GAK53570.1"/>
    </source>
</evidence>
<dbReference type="EMBL" id="DF820459">
    <property type="protein sequence ID" value="GAK53570.1"/>
    <property type="molecule type" value="Genomic_DNA"/>
</dbReference>
<dbReference type="SUPFAM" id="SSF53850">
    <property type="entry name" value="Periplasmic binding protein-like II"/>
    <property type="match status" value="1"/>
</dbReference>
<keyword evidence="1 2" id="KW-0732">Signal</keyword>
<evidence type="ECO:0000313" key="5">
    <source>
        <dbReference type="Proteomes" id="UP000030700"/>
    </source>
</evidence>
<feature type="domain" description="Solute-binding protein family 5" evidence="3">
    <location>
        <begin position="88"/>
        <end position="466"/>
    </location>
</feature>
<proteinExistence type="predicted"/>
<gene>
    <name evidence="4" type="ORF">U14_04836</name>
</gene>
<dbReference type="Gene3D" id="3.40.190.10">
    <property type="entry name" value="Periplasmic binding protein-like II"/>
    <property type="match status" value="1"/>
</dbReference>
<dbReference type="AlphaFoldDB" id="A0A0S6W4W2"/>
<keyword evidence="5" id="KW-1185">Reference proteome</keyword>
<dbReference type="HOGENOM" id="CLU_026689_0_0_0"/>
<evidence type="ECO:0000259" key="3">
    <source>
        <dbReference type="Pfam" id="PF00496"/>
    </source>
</evidence>
<dbReference type="GO" id="GO:0042884">
    <property type="term" value="P:microcin transport"/>
    <property type="evidence" value="ECO:0007669"/>
    <property type="project" value="TreeGrafter"/>
</dbReference>
<dbReference type="CDD" id="cd08497">
    <property type="entry name" value="MbnE-like"/>
    <property type="match status" value="1"/>
</dbReference>